<keyword evidence="1" id="KW-0812">Transmembrane</keyword>
<feature type="transmembrane region" description="Helical" evidence="1">
    <location>
        <begin position="99"/>
        <end position="117"/>
    </location>
</feature>
<comment type="caution">
    <text evidence="2">The sequence shown here is derived from an EMBL/GenBank/DDBJ whole genome shotgun (WGS) entry which is preliminary data.</text>
</comment>
<keyword evidence="1" id="KW-1133">Transmembrane helix</keyword>
<organism evidence="2 3">
    <name type="scientific">Nocardia acididurans</name>
    <dbReference type="NCBI Taxonomy" id="2802282"/>
    <lineage>
        <taxon>Bacteria</taxon>
        <taxon>Bacillati</taxon>
        <taxon>Actinomycetota</taxon>
        <taxon>Actinomycetes</taxon>
        <taxon>Mycobacteriales</taxon>
        <taxon>Nocardiaceae</taxon>
        <taxon>Nocardia</taxon>
    </lineage>
</organism>
<dbReference type="Proteomes" id="UP000602198">
    <property type="component" value="Unassembled WGS sequence"/>
</dbReference>
<dbReference type="EMBL" id="JAERRJ010000007">
    <property type="protein sequence ID" value="MBL1076583.1"/>
    <property type="molecule type" value="Genomic_DNA"/>
</dbReference>
<evidence type="ECO:0000313" key="2">
    <source>
        <dbReference type="EMBL" id="MBL1076583.1"/>
    </source>
</evidence>
<evidence type="ECO:0000313" key="3">
    <source>
        <dbReference type="Proteomes" id="UP000602198"/>
    </source>
</evidence>
<protein>
    <submittedName>
        <fullName evidence="2">Uncharacterized protein</fullName>
    </submittedName>
</protein>
<gene>
    <name evidence="2" type="ORF">JK358_19475</name>
</gene>
<name>A0ABS1MBM1_9NOCA</name>
<sequence length="143" mass="15184">MKLMERLWRVGPAPALLALLVLLAPLAGCVHDASEHAPNPVRAWVDASGVLVDAPVDALGTSTGGADEHCMRFCAPDTPDRLHSATPHLATTPPPPQPMLLVAILVLLLVAAPRAPARRRRGPPPLSVVSGRMLLTRLCIARR</sequence>
<keyword evidence="1" id="KW-0472">Membrane</keyword>
<dbReference type="InterPro" id="IPR058714">
    <property type="entry name" value="LpqS"/>
</dbReference>
<keyword evidence="3" id="KW-1185">Reference proteome</keyword>
<proteinExistence type="predicted"/>
<accession>A0ABS1MBM1</accession>
<reference evidence="2 3" key="1">
    <citation type="submission" date="2021-01" db="EMBL/GenBank/DDBJ databases">
        <title>WGS of actinomycetes isolated from Thailand.</title>
        <authorList>
            <person name="Thawai C."/>
        </authorList>
    </citation>
    <scope>NUCLEOTIDE SEQUENCE [LARGE SCALE GENOMIC DNA]</scope>
    <source>
        <strain evidence="2 3">LPG 2</strain>
    </source>
</reference>
<evidence type="ECO:0000256" key="1">
    <source>
        <dbReference type="SAM" id="Phobius"/>
    </source>
</evidence>
<dbReference type="Pfam" id="PF26327">
    <property type="entry name" value="LpqS"/>
    <property type="match status" value="1"/>
</dbReference>
<dbReference type="RefSeq" id="WP_201949160.1">
    <property type="nucleotide sequence ID" value="NZ_JAERRJ010000007.1"/>
</dbReference>